<evidence type="ECO:0000256" key="1">
    <source>
        <dbReference type="SAM" id="MobiDB-lite"/>
    </source>
</evidence>
<dbReference type="RefSeq" id="WP_145111397.1">
    <property type="nucleotide sequence ID" value="NZ_CP036349.1"/>
</dbReference>
<name>A0A518K7P6_9BACT</name>
<keyword evidence="3" id="KW-1185">Reference proteome</keyword>
<dbReference type="KEGG" id="bmei:Spa11_19960"/>
<sequence>MASAIQSPLERLGRRLRTRLSPSTGQRPGRPTDPTWTVQRKLPMSPATLTALEELAARFSSDQRQVSPMQVAALLVEEKAEAFAKSLRQDASAVSES</sequence>
<gene>
    <name evidence="2" type="ORF">Spa11_19960</name>
</gene>
<feature type="region of interest" description="Disordered" evidence="1">
    <location>
        <begin position="1"/>
        <end position="38"/>
    </location>
</feature>
<organism evidence="2 3">
    <name type="scientific">Botrimarina mediterranea</name>
    <dbReference type="NCBI Taxonomy" id="2528022"/>
    <lineage>
        <taxon>Bacteria</taxon>
        <taxon>Pseudomonadati</taxon>
        <taxon>Planctomycetota</taxon>
        <taxon>Planctomycetia</taxon>
        <taxon>Pirellulales</taxon>
        <taxon>Lacipirellulaceae</taxon>
        <taxon>Botrimarina</taxon>
    </lineage>
</organism>
<dbReference type="Proteomes" id="UP000316426">
    <property type="component" value="Chromosome"/>
</dbReference>
<evidence type="ECO:0000313" key="3">
    <source>
        <dbReference type="Proteomes" id="UP000316426"/>
    </source>
</evidence>
<evidence type="ECO:0000313" key="2">
    <source>
        <dbReference type="EMBL" id="QDV73797.1"/>
    </source>
</evidence>
<dbReference type="EMBL" id="CP036349">
    <property type="protein sequence ID" value="QDV73797.1"/>
    <property type="molecule type" value="Genomic_DNA"/>
</dbReference>
<protein>
    <submittedName>
        <fullName evidence="2">Uncharacterized protein</fullName>
    </submittedName>
</protein>
<reference evidence="2 3" key="1">
    <citation type="submission" date="2019-02" db="EMBL/GenBank/DDBJ databases">
        <title>Deep-cultivation of Planctomycetes and their phenomic and genomic characterization uncovers novel biology.</title>
        <authorList>
            <person name="Wiegand S."/>
            <person name="Jogler M."/>
            <person name="Boedeker C."/>
            <person name="Pinto D."/>
            <person name="Vollmers J."/>
            <person name="Rivas-Marin E."/>
            <person name="Kohn T."/>
            <person name="Peeters S.H."/>
            <person name="Heuer A."/>
            <person name="Rast P."/>
            <person name="Oberbeckmann S."/>
            <person name="Bunk B."/>
            <person name="Jeske O."/>
            <person name="Meyerdierks A."/>
            <person name="Storesund J.E."/>
            <person name="Kallscheuer N."/>
            <person name="Luecker S."/>
            <person name="Lage O.M."/>
            <person name="Pohl T."/>
            <person name="Merkel B.J."/>
            <person name="Hornburger P."/>
            <person name="Mueller R.-W."/>
            <person name="Bruemmer F."/>
            <person name="Labrenz M."/>
            <person name="Spormann A.M."/>
            <person name="Op den Camp H."/>
            <person name="Overmann J."/>
            <person name="Amann R."/>
            <person name="Jetten M.S.M."/>
            <person name="Mascher T."/>
            <person name="Medema M.H."/>
            <person name="Devos D.P."/>
            <person name="Kaster A.-K."/>
            <person name="Ovreas L."/>
            <person name="Rohde M."/>
            <person name="Galperin M.Y."/>
            <person name="Jogler C."/>
        </authorList>
    </citation>
    <scope>NUCLEOTIDE SEQUENCE [LARGE SCALE GENOMIC DNA]</scope>
    <source>
        <strain evidence="2 3">Spa11</strain>
    </source>
</reference>
<dbReference type="AlphaFoldDB" id="A0A518K7P6"/>
<accession>A0A518K7P6</accession>
<proteinExistence type="predicted"/>